<name>A0A226DCL6_FOLCA</name>
<protein>
    <submittedName>
        <fullName evidence="2">Golgi-associated plant pathogenesis-related protein 1</fullName>
    </submittedName>
</protein>
<dbReference type="Gene3D" id="3.40.33.10">
    <property type="entry name" value="CAP"/>
    <property type="match status" value="1"/>
</dbReference>
<organism evidence="2 3">
    <name type="scientific">Folsomia candida</name>
    <name type="common">Springtail</name>
    <dbReference type="NCBI Taxonomy" id="158441"/>
    <lineage>
        <taxon>Eukaryota</taxon>
        <taxon>Metazoa</taxon>
        <taxon>Ecdysozoa</taxon>
        <taxon>Arthropoda</taxon>
        <taxon>Hexapoda</taxon>
        <taxon>Collembola</taxon>
        <taxon>Entomobryomorpha</taxon>
        <taxon>Isotomoidea</taxon>
        <taxon>Isotomidae</taxon>
        <taxon>Proisotominae</taxon>
        <taxon>Folsomia</taxon>
    </lineage>
</organism>
<sequence length="485" mass="55776">MGTAFATGQLPNGQLVTFIVANYYPAGNVLYRPDFPQKLYLKNVVPPVSDTENEIEDVDKVDITTPQAWIDQALNKHNEYRAHHDFPLLTESPKLSGLAQAWAEFLVAKGVRDFNSKWTIEGRHGFKNIAATEKAEFGENIIYLVGDGFVNPESVVTLWYEQHNFYDFENRRPNSNKSRTAQTNDFEQIMWKATTHFGMAFASGVAENGQVITFVVSYYYPRVPNWATLRDKMENLPDSSAHKIVVIPNIFIFLTSLGPILRGCNTLREIISGKEDAFSKFIERHLAIATIADIKSKVYTVENRLKEMEMYMEQNSSCSVPLSIAWDKCEEILDKYATEWGPLFKGGSVLGSTPSLVTFAALYSGVATLGWKLWPEKRNQILSQIERLQPTLEKYRDATITFRLSYVENGLFRGYCENHCYDGFYKVTRCESCYRVQCDSGGLKRYQYDISLFRRYKREDKYFEYFSLPINKLAEFRSQLKEKMV</sequence>
<dbReference type="Proteomes" id="UP000198287">
    <property type="component" value="Unassembled WGS sequence"/>
</dbReference>
<evidence type="ECO:0000313" key="3">
    <source>
        <dbReference type="Proteomes" id="UP000198287"/>
    </source>
</evidence>
<dbReference type="AlphaFoldDB" id="A0A226DCL6"/>
<comment type="caution">
    <text evidence="2">The sequence shown here is derived from an EMBL/GenBank/DDBJ whole genome shotgun (WGS) entry which is preliminary data.</text>
</comment>
<dbReference type="OrthoDB" id="337038at2759"/>
<keyword evidence="3" id="KW-1185">Reference proteome</keyword>
<evidence type="ECO:0000313" key="2">
    <source>
        <dbReference type="EMBL" id="OXA42939.1"/>
    </source>
</evidence>
<dbReference type="InterPro" id="IPR014044">
    <property type="entry name" value="CAP_dom"/>
</dbReference>
<dbReference type="InterPro" id="IPR001283">
    <property type="entry name" value="CRISP-related"/>
</dbReference>
<proteinExistence type="predicted"/>
<accession>A0A226DCL6</accession>
<evidence type="ECO:0000259" key="1">
    <source>
        <dbReference type="SMART" id="SM00198"/>
    </source>
</evidence>
<dbReference type="SUPFAM" id="SSF55797">
    <property type="entry name" value="PR-1-like"/>
    <property type="match status" value="1"/>
</dbReference>
<dbReference type="EMBL" id="LNIX01000024">
    <property type="protein sequence ID" value="OXA42939.1"/>
    <property type="molecule type" value="Genomic_DNA"/>
</dbReference>
<gene>
    <name evidence="2" type="ORF">Fcan01_22357</name>
</gene>
<dbReference type="PANTHER" id="PTHR10334">
    <property type="entry name" value="CYSTEINE-RICH SECRETORY PROTEIN-RELATED"/>
    <property type="match status" value="1"/>
</dbReference>
<feature type="domain" description="SCP" evidence="1">
    <location>
        <begin position="68"/>
        <end position="222"/>
    </location>
</feature>
<reference evidence="2 3" key="1">
    <citation type="submission" date="2015-12" db="EMBL/GenBank/DDBJ databases">
        <title>The genome of Folsomia candida.</title>
        <authorList>
            <person name="Faddeeva A."/>
            <person name="Derks M.F."/>
            <person name="Anvar Y."/>
            <person name="Smit S."/>
            <person name="Van Straalen N."/>
            <person name="Roelofs D."/>
        </authorList>
    </citation>
    <scope>NUCLEOTIDE SEQUENCE [LARGE SCALE GENOMIC DNA]</scope>
    <source>
        <strain evidence="2 3">VU population</strain>
        <tissue evidence="2">Whole body</tissue>
    </source>
</reference>
<dbReference type="SMART" id="SM00198">
    <property type="entry name" value="SCP"/>
    <property type="match status" value="1"/>
</dbReference>
<dbReference type="InterPro" id="IPR035940">
    <property type="entry name" value="CAP_sf"/>
</dbReference>
<dbReference type="Pfam" id="PF00188">
    <property type="entry name" value="CAP"/>
    <property type="match status" value="1"/>
</dbReference>